<name>M7NQE3_9BACT</name>
<comment type="similarity">
    <text evidence="1">Belongs to the glycosyltransferase 2 family.</text>
</comment>
<gene>
    <name evidence="6" type="ORF">ADICEAN_00912</name>
</gene>
<dbReference type="PANTHER" id="PTHR43179:SF12">
    <property type="entry name" value="GALACTOFURANOSYLTRANSFERASE GLFT2"/>
    <property type="match status" value="1"/>
</dbReference>
<dbReference type="Proteomes" id="UP000011910">
    <property type="component" value="Unassembled WGS sequence"/>
</dbReference>
<dbReference type="EMBL" id="AODQ01000014">
    <property type="protein sequence ID" value="EMR03945.1"/>
    <property type="molecule type" value="Genomic_DNA"/>
</dbReference>
<dbReference type="Pfam" id="PF00535">
    <property type="entry name" value="Glycos_transf_2"/>
    <property type="match status" value="1"/>
</dbReference>
<evidence type="ECO:0000259" key="5">
    <source>
        <dbReference type="Pfam" id="PF00535"/>
    </source>
</evidence>
<keyword evidence="4" id="KW-1133">Transmembrane helix</keyword>
<keyword evidence="3 6" id="KW-0808">Transferase</keyword>
<evidence type="ECO:0000256" key="1">
    <source>
        <dbReference type="ARBA" id="ARBA00006739"/>
    </source>
</evidence>
<dbReference type="AlphaFoldDB" id="M7NQE3"/>
<proteinExistence type="inferred from homology"/>
<evidence type="ECO:0000256" key="3">
    <source>
        <dbReference type="ARBA" id="ARBA00022679"/>
    </source>
</evidence>
<dbReference type="InterPro" id="IPR029044">
    <property type="entry name" value="Nucleotide-diphossugar_trans"/>
</dbReference>
<dbReference type="PANTHER" id="PTHR43179">
    <property type="entry name" value="RHAMNOSYLTRANSFERASE WBBL"/>
    <property type="match status" value="1"/>
</dbReference>
<accession>M7NQE3</accession>
<dbReference type="STRING" id="1279009.ADICEAN_00912"/>
<dbReference type="GO" id="GO:0016757">
    <property type="term" value="F:glycosyltransferase activity"/>
    <property type="evidence" value="ECO:0007669"/>
    <property type="project" value="UniProtKB-KW"/>
</dbReference>
<keyword evidence="7" id="KW-1185">Reference proteome</keyword>
<keyword evidence="2" id="KW-0328">Glycosyltransferase</keyword>
<evidence type="ECO:0000256" key="4">
    <source>
        <dbReference type="SAM" id="Phobius"/>
    </source>
</evidence>
<organism evidence="6 7">
    <name type="scientific">Cesiribacter andamanensis AMV16</name>
    <dbReference type="NCBI Taxonomy" id="1279009"/>
    <lineage>
        <taxon>Bacteria</taxon>
        <taxon>Pseudomonadati</taxon>
        <taxon>Bacteroidota</taxon>
        <taxon>Cytophagia</taxon>
        <taxon>Cytophagales</taxon>
        <taxon>Cesiribacteraceae</taxon>
        <taxon>Cesiribacter</taxon>
    </lineage>
</organism>
<dbReference type="SUPFAM" id="SSF53448">
    <property type="entry name" value="Nucleotide-diphospho-sugar transferases"/>
    <property type="match status" value="1"/>
</dbReference>
<feature type="transmembrane region" description="Helical" evidence="4">
    <location>
        <begin position="264"/>
        <end position="284"/>
    </location>
</feature>
<comment type="caution">
    <text evidence="6">The sequence shown here is derived from an EMBL/GenBank/DDBJ whole genome shotgun (WGS) entry which is preliminary data.</text>
</comment>
<protein>
    <submittedName>
        <fullName evidence="6">Putative glycosyl transferase</fullName>
    </submittedName>
</protein>
<feature type="domain" description="Glycosyltransferase 2-like" evidence="5">
    <location>
        <begin position="12"/>
        <end position="183"/>
    </location>
</feature>
<dbReference type="Gene3D" id="3.90.550.10">
    <property type="entry name" value="Spore Coat Polysaccharide Biosynthesis Protein SpsA, Chain A"/>
    <property type="match status" value="1"/>
</dbReference>
<evidence type="ECO:0000313" key="7">
    <source>
        <dbReference type="Proteomes" id="UP000011910"/>
    </source>
</evidence>
<reference evidence="6 7" key="1">
    <citation type="journal article" date="2013" name="Genome Announc.">
        <title>Draft Genome Sequence of Cesiribacter andamanensis Strain AMV16T, Isolated from a Soil Sample from a Mud Volcano in the Andaman Islands, India.</title>
        <authorList>
            <person name="Shivaji S."/>
            <person name="Ara S."/>
            <person name="Begum Z."/>
            <person name="Srinivas T.N."/>
            <person name="Singh A."/>
            <person name="Kumar Pinnaka A."/>
        </authorList>
    </citation>
    <scope>NUCLEOTIDE SEQUENCE [LARGE SCALE GENOMIC DNA]</scope>
    <source>
        <strain evidence="6 7">AMV16</strain>
    </source>
</reference>
<keyword evidence="4" id="KW-0472">Membrane</keyword>
<dbReference type="InterPro" id="IPR001173">
    <property type="entry name" value="Glyco_trans_2-like"/>
</dbReference>
<dbReference type="eggNOG" id="COG1216">
    <property type="taxonomic scope" value="Bacteria"/>
</dbReference>
<keyword evidence="4" id="KW-0812">Transmembrane</keyword>
<evidence type="ECO:0000313" key="6">
    <source>
        <dbReference type="EMBL" id="EMR03945.1"/>
    </source>
</evidence>
<evidence type="ECO:0000256" key="2">
    <source>
        <dbReference type="ARBA" id="ARBA00022676"/>
    </source>
</evidence>
<sequence>MMTMTITPSFAVLLTCFNRKAHTLACLEKLYAQTADLSRMAVYLVDDGSTDGTAQAVATAFPKVKLLQGSGALYWNRGMHLAFATAASTGYDYYLWLNDDTYLYPTALQDLLATHQGLTKKETILVGSTQDATSGELTYGGYRRSSRWHPFRYHLLEPSPSNPLPCDTMCGNCVLIPREVVAKIGIINPDYHHRWGDVDYGLRARRIGCSLLVAPGYVGACSFNPQSNIWENRSLPVAARLKAVNTIKGLHKRDWKRYTRQFGGFFWIFFWLSPYARILATSLLPGKK</sequence>